<name>A0ABR1D2B3_NECAM</name>
<evidence type="ECO:0000256" key="2">
    <source>
        <dbReference type="SAM" id="MobiDB-lite"/>
    </source>
</evidence>
<proteinExistence type="predicted"/>
<dbReference type="Proteomes" id="UP001303046">
    <property type="component" value="Unassembled WGS sequence"/>
</dbReference>
<evidence type="ECO:0000313" key="4">
    <source>
        <dbReference type="Proteomes" id="UP001303046"/>
    </source>
</evidence>
<accession>A0ABR1D2B3</accession>
<dbReference type="PROSITE" id="PS50297">
    <property type="entry name" value="ANK_REP_REGION"/>
    <property type="match status" value="1"/>
</dbReference>
<dbReference type="PROSITE" id="PS50088">
    <property type="entry name" value="ANK_REPEAT"/>
    <property type="match status" value="1"/>
</dbReference>
<protein>
    <recommendedName>
        <fullName evidence="5">Ankyrin repeat protein</fullName>
    </recommendedName>
</protein>
<evidence type="ECO:0000313" key="3">
    <source>
        <dbReference type="EMBL" id="KAK6744635.1"/>
    </source>
</evidence>
<dbReference type="InterPro" id="IPR002110">
    <property type="entry name" value="Ankyrin_rpt"/>
</dbReference>
<dbReference type="Gene3D" id="1.25.40.20">
    <property type="entry name" value="Ankyrin repeat-containing domain"/>
    <property type="match status" value="1"/>
</dbReference>
<keyword evidence="4" id="KW-1185">Reference proteome</keyword>
<feature type="region of interest" description="Disordered" evidence="2">
    <location>
        <begin position="1"/>
        <end position="26"/>
    </location>
</feature>
<dbReference type="InterPro" id="IPR021832">
    <property type="entry name" value="ANKRD13"/>
</dbReference>
<dbReference type="SUPFAM" id="SSF48403">
    <property type="entry name" value="Ankyrin repeat"/>
    <property type="match status" value="1"/>
</dbReference>
<dbReference type="Pfam" id="PF12796">
    <property type="entry name" value="Ank_2"/>
    <property type="match status" value="1"/>
</dbReference>
<gene>
    <name evidence="3" type="primary">Necator_chrIII.g12155</name>
    <name evidence="3" type="ORF">RB195_011389</name>
</gene>
<comment type="caution">
    <text evidence="3">The sequence shown here is derived from an EMBL/GenBank/DDBJ whole genome shotgun (WGS) entry which is preliminary data.</text>
</comment>
<dbReference type="PANTHER" id="PTHR12447:SF31">
    <property type="entry name" value="LD31969P"/>
    <property type="match status" value="1"/>
</dbReference>
<dbReference type="InterPro" id="IPR036770">
    <property type="entry name" value="Ankyrin_rpt-contain_sf"/>
</dbReference>
<feature type="repeat" description="ANK" evidence="1">
    <location>
        <begin position="111"/>
        <end position="143"/>
    </location>
</feature>
<dbReference type="EMBL" id="JAVFWL010000003">
    <property type="protein sequence ID" value="KAK6744635.1"/>
    <property type="molecule type" value="Genomic_DNA"/>
</dbReference>
<sequence>MRPPRRRYRRENANSGGQLGGRHDIARQGRDAVDEAIARHTAIFAPPFHQIFDRIIQYARNKRQIQRQTRVMNRKLQSEYPLHRSVYIDDVEELKRLLCDDRVELEKLDCRGRTPLMLAVTLGHKECASELLKRGADADAQNKGMWSVSHEAISYGDPELVKTVITYRDHQRSVRGAHSMKNCLKTLEVCALPLT</sequence>
<evidence type="ECO:0000256" key="1">
    <source>
        <dbReference type="PROSITE-ProRule" id="PRU00023"/>
    </source>
</evidence>
<reference evidence="3 4" key="1">
    <citation type="submission" date="2023-08" db="EMBL/GenBank/DDBJ databases">
        <title>A Necator americanus chromosomal reference genome.</title>
        <authorList>
            <person name="Ilik V."/>
            <person name="Petrzelkova K.J."/>
            <person name="Pardy F."/>
            <person name="Fuh T."/>
            <person name="Niatou-Singa F.S."/>
            <person name="Gouil Q."/>
            <person name="Baker L."/>
            <person name="Ritchie M.E."/>
            <person name="Jex A.R."/>
            <person name="Gazzola D."/>
            <person name="Li H."/>
            <person name="Toshio Fujiwara R."/>
            <person name="Zhan B."/>
            <person name="Aroian R.V."/>
            <person name="Pafco B."/>
            <person name="Schwarz E.M."/>
        </authorList>
    </citation>
    <scope>NUCLEOTIDE SEQUENCE [LARGE SCALE GENOMIC DNA]</scope>
    <source>
        <strain evidence="3 4">Aroian</strain>
        <tissue evidence="3">Whole animal</tissue>
    </source>
</reference>
<organism evidence="3 4">
    <name type="scientific">Necator americanus</name>
    <name type="common">Human hookworm</name>
    <dbReference type="NCBI Taxonomy" id="51031"/>
    <lineage>
        <taxon>Eukaryota</taxon>
        <taxon>Metazoa</taxon>
        <taxon>Ecdysozoa</taxon>
        <taxon>Nematoda</taxon>
        <taxon>Chromadorea</taxon>
        <taxon>Rhabditida</taxon>
        <taxon>Rhabditina</taxon>
        <taxon>Rhabditomorpha</taxon>
        <taxon>Strongyloidea</taxon>
        <taxon>Ancylostomatidae</taxon>
        <taxon>Bunostominae</taxon>
        <taxon>Necator</taxon>
    </lineage>
</organism>
<evidence type="ECO:0008006" key="5">
    <source>
        <dbReference type="Google" id="ProtNLM"/>
    </source>
</evidence>
<dbReference type="SMART" id="SM00248">
    <property type="entry name" value="ANK"/>
    <property type="match status" value="2"/>
</dbReference>
<dbReference type="PANTHER" id="PTHR12447">
    <property type="entry name" value="ANKYRIN REPEAT DOMAIN-CONTAINING PROTEIN 13"/>
    <property type="match status" value="1"/>
</dbReference>
<keyword evidence="1" id="KW-0040">ANK repeat</keyword>